<dbReference type="PANTHER" id="PTHR42659:SF2">
    <property type="entry name" value="XANTHINE DEHYDROGENASE SUBUNIT C-RELATED"/>
    <property type="match status" value="1"/>
</dbReference>
<keyword evidence="3" id="KW-0560">Oxidoreductase</keyword>
<dbReference type="Pfam" id="PF00941">
    <property type="entry name" value="FAD_binding_5"/>
    <property type="match status" value="1"/>
</dbReference>
<protein>
    <submittedName>
        <fullName evidence="5">Dehydrogenase</fullName>
    </submittedName>
</protein>
<keyword evidence="1" id="KW-0285">Flavoprotein</keyword>
<dbReference type="Gene3D" id="3.30.390.50">
    <property type="entry name" value="CO dehydrogenase flavoprotein, C-terminal domain"/>
    <property type="match status" value="1"/>
</dbReference>
<dbReference type="InterPro" id="IPR036683">
    <property type="entry name" value="CO_DH_flav_C_dom_sf"/>
</dbReference>
<dbReference type="InterPro" id="IPR005107">
    <property type="entry name" value="CO_DH_flav_C"/>
</dbReference>
<dbReference type="Gene3D" id="3.30.43.10">
    <property type="entry name" value="Uridine Diphospho-n-acetylenolpyruvylglucosamine Reductase, domain 2"/>
    <property type="match status" value="1"/>
</dbReference>
<dbReference type="InterPro" id="IPR016167">
    <property type="entry name" value="FAD-bd_PCMH_sub1"/>
</dbReference>
<keyword evidence="2" id="KW-0274">FAD</keyword>
<evidence type="ECO:0000256" key="1">
    <source>
        <dbReference type="ARBA" id="ARBA00022630"/>
    </source>
</evidence>
<accession>A0A8J2ZFH3</accession>
<dbReference type="Pfam" id="PF03450">
    <property type="entry name" value="CO_deh_flav_C"/>
    <property type="match status" value="1"/>
</dbReference>
<dbReference type="PANTHER" id="PTHR42659">
    <property type="entry name" value="XANTHINE DEHYDROGENASE SUBUNIT C-RELATED"/>
    <property type="match status" value="1"/>
</dbReference>
<organism evidence="5 6">
    <name type="scientific">Caldovatus sediminis</name>
    <dbReference type="NCBI Taxonomy" id="2041189"/>
    <lineage>
        <taxon>Bacteria</taxon>
        <taxon>Pseudomonadati</taxon>
        <taxon>Pseudomonadota</taxon>
        <taxon>Alphaproteobacteria</taxon>
        <taxon>Acetobacterales</taxon>
        <taxon>Roseomonadaceae</taxon>
        <taxon>Caldovatus</taxon>
    </lineage>
</organism>
<feature type="domain" description="FAD-binding PCMH-type" evidence="4">
    <location>
        <begin position="1"/>
        <end position="176"/>
    </location>
</feature>
<name>A0A8J2ZFH3_9PROT</name>
<evidence type="ECO:0000259" key="4">
    <source>
        <dbReference type="PROSITE" id="PS51387"/>
    </source>
</evidence>
<dbReference type="InterPro" id="IPR016166">
    <property type="entry name" value="FAD-bd_PCMH"/>
</dbReference>
<evidence type="ECO:0000256" key="2">
    <source>
        <dbReference type="ARBA" id="ARBA00022827"/>
    </source>
</evidence>
<dbReference type="GO" id="GO:0016491">
    <property type="term" value="F:oxidoreductase activity"/>
    <property type="evidence" value="ECO:0007669"/>
    <property type="project" value="UniProtKB-KW"/>
</dbReference>
<proteinExistence type="predicted"/>
<dbReference type="SUPFAM" id="SSF55447">
    <property type="entry name" value="CO dehydrogenase flavoprotein C-terminal domain-like"/>
    <property type="match status" value="1"/>
</dbReference>
<evidence type="ECO:0000256" key="3">
    <source>
        <dbReference type="ARBA" id="ARBA00023002"/>
    </source>
</evidence>
<dbReference type="InterPro" id="IPR051312">
    <property type="entry name" value="Diverse_Substr_Oxidored"/>
</dbReference>
<dbReference type="EMBL" id="BMKS01000028">
    <property type="protein sequence ID" value="GGG52252.1"/>
    <property type="molecule type" value="Genomic_DNA"/>
</dbReference>
<dbReference type="RefSeq" id="WP_188904288.1">
    <property type="nucleotide sequence ID" value="NZ_BMKS01000028.1"/>
</dbReference>
<sequence>MSFALHRPTSLAAALALAARHGAAARFLAGGTDLVIQIRRGRLAPAHVIDLSAVPGLAGIAGTPEGGLRIGALTTLKAIERHPAFAGGARRALAEAARVVGGHQVRNVGTLGGNVVNASPAADTLPALLALDAEAELVGPGGTRRVPLDAFLLGPGRTDRAPEEVLTAIRLPPPPSAASASAFLKAGRRKAMEISVVCAAARLDLGADGRCVAARLALGAVAPTTLRVRAAEALLEGHVPDAGRLAAAAAAAAAATRPLDDVRASARFRRHLAGVLAGRALAACLGRMGNGEAA</sequence>
<keyword evidence="6" id="KW-1185">Reference proteome</keyword>
<dbReference type="PROSITE" id="PS51387">
    <property type="entry name" value="FAD_PCMH"/>
    <property type="match status" value="1"/>
</dbReference>
<evidence type="ECO:0000313" key="6">
    <source>
        <dbReference type="Proteomes" id="UP000597507"/>
    </source>
</evidence>
<dbReference type="SMART" id="SM01092">
    <property type="entry name" value="CO_deh_flav_C"/>
    <property type="match status" value="1"/>
</dbReference>
<comment type="caution">
    <text evidence="5">The sequence shown here is derived from an EMBL/GenBank/DDBJ whole genome shotgun (WGS) entry which is preliminary data.</text>
</comment>
<gene>
    <name evidence="5" type="ORF">GCM10010964_44250</name>
</gene>
<reference evidence="5 6" key="1">
    <citation type="journal article" date="2014" name="Int. J. Syst. Evol. Microbiol.">
        <title>Complete genome sequence of Corynebacterium casei LMG S-19264T (=DSM 44701T), isolated from a smear-ripened cheese.</title>
        <authorList>
            <consortium name="US DOE Joint Genome Institute (JGI-PGF)"/>
            <person name="Walter F."/>
            <person name="Albersmeier A."/>
            <person name="Kalinowski J."/>
            <person name="Ruckert C."/>
        </authorList>
    </citation>
    <scope>NUCLEOTIDE SEQUENCE [LARGE SCALE GENOMIC DNA]</scope>
    <source>
        <strain evidence="5 6">CGMCC 1.16330</strain>
    </source>
</reference>
<dbReference type="SUPFAM" id="SSF56176">
    <property type="entry name" value="FAD-binding/transporter-associated domain-like"/>
    <property type="match status" value="1"/>
</dbReference>
<evidence type="ECO:0000313" key="5">
    <source>
        <dbReference type="EMBL" id="GGG52252.1"/>
    </source>
</evidence>
<dbReference type="InterPro" id="IPR002346">
    <property type="entry name" value="Mopterin_DH_FAD-bd"/>
</dbReference>
<dbReference type="Proteomes" id="UP000597507">
    <property type="component" value="Unassembled WGS sequence"/>
</dbReference>
<dbReference type="AlphaFoldDB" id="A0A8J2ZFH3"/>
<dbReference type="InterPro" id="IPR036318">
    <property type="entry name" value="FAD-bd_PCMH-like_sf"/>
</dbReference>
<dbReference type="Gene3D" id="3.30.465.10">
    <property type="match status" value="1"/>
</dbReference>
<dbReference type="InterPro" id="IPR016169">
    <property type="entry name" value="FAD-bd_PCMH_sub2"/>
</dbReference>
<dbReference type="GO" id="GO:0071949">
    <property type="term" value="F:FAD binding"/>
    <property type="evidence" value="ECO:0007669"/>
    <property type="project" value="InterPro"/>
</dbReference>